<accession>A0A7U7G9C0</accession>
<keyword evidence="2" id="KW-1185">Reference proteome</keyword>
<name>A0A7U7G9C0_9GAMM</name>
<protein>
    <submittedName>
        <fullName evidence="1">Uncharacterized protein</fullName>
    </submittedName>
</protein>
<dbReference type="AlphaFoldDB" id="A0A7U7G9C0"/>
<evidence type="ECO:0000313" key="2">
    <source>
        <dbReference type="Proteomes" id="UP000019184"/>
    </source>
</evidence>
<dbReference type="EMBL" id="CBTK010000057">
    <property type="protein sequence ID" value="CDH44087.1"/>
    <property type="molecule type" value="Genomic_DNA"/>
</dbReference>
<dbReference type="RefSeq" id="WP_034431241.1">
    <property type="nucleotide sequence ID" value="NZ_CBTK010000057.1"/>
</dbReference>
<reference evidence="1 2" key="1">
    <citation type="journal article" date="2014" name="ISME J.">
        <title>Candidatus Competibacter-lineage genomes retrieved from metagenomes reveal functional metabolic diversity.</title>
        <authorList>
            <person name="McIlroy S.J."/>
            <person name="Albertsen M."/>
            <person name="Andresen E.K."/>
            <person name="Saunders A.M."/>
            <person name="Kristiansen R."/>
            <person name="Stokholm-Bjerregaard M."/>
            <person name="Nielsen K.L."/>
            <person name="Nielsen P.H."/>
        </authorList>
    </citation>
    <scope>NUCLEOTIDE SEQUENCE [LARGE SCALE GENOMIC DNA]</scope>
    <source>
        <strain evidence="1 2">Run_B_J11</strain>
    </source>
</reference>
<comment type="caution">
    <text evidence="1">The sequence shown here is derived from an EMBL/GenBank/DDBJ whole genome shotgun (WGS) entry which is preliminary data.</text>
</comment>
<evidence type="ECO:0000313" key="1">
    <source>
        <dbReference type="EMBL" id="CDH44087.1"/>
    </source>
</evidence>
<organism evidence="1 2">
    <name type="scientific">Candidatus Contendobacter odensis Run_B_J11</name>
    <dbReference type="NCBI Taxonomy" id="1400861"/>
    <lineage>
        <taxon>Bacteria</taxon>
        <taxon>Pseudomonadati</taxon>
        <taxon>Pseudomonadota</taxon>
        <taxon>Gammaproteobacteria</taxon>
        <taxon>Candidatus Competibacteraceae</taxon>
        <taxon>Candidatus Contendibacter</taxon>
    </lineage>
</organism>
<dbReference type="Proteomes" id="UP000019184">
    <property type="component" value="Unassembled WGS sequence"/>
</dbReference>
<sequence>MKQPASARRNLRLLTVALHEGNPALNLAGLAALPGFDLIGNASDCDDGLRQAIMHCPDVIILSWSAATPELLRAIVNLREKSDSPLVAVVADPAELPADFTPPHDGVVIVATDQNHDGLAENLGLLRSSRECEKT</sequence>
<proteinExistence type="predicted"/>
<gene>
    <name evidence="1" type="ORF">BN874_150020</name>
</gene>